<reference evidence="12 13" key="1">
    <citation type="submission" date="2019-04" db="EMBL/GenBank/DDBJ databases">
        <title>Trinickia sp. 7GSK02, isolated from subtropical forest soil.</title>
        <authorList>
            <person name="Gao Z.-H."/>
            <person name="Qiu L.-H."/>
        </authorList>
    </citation>
    <scope>NUCLEOTIDE SEQUENCE [LARGE SCALE GENOMIC DNA]</scope>
    <source>
        <strain evidence="12 13">7GSK02</strain>
    </source>
</reference>
<comment type="subunit">
    <text evidence="4 9">Heteromultimer composed of HisG and HisZ subunits.</text>
</comment>
<comment type="miscellaneous">
    <text evidence="9">This function is generally fulfilled by the C-terminal part of HisG, which is missing in some bacteria such as this one.</text>
</comment>
<dbReference type="NCBIfam" id="NF008935">
    <property type="entry name" value="PRK12292.1-1"/>
    <property type="match status" value="1"/>
</dbReference>
<feature type="domain" description="Class II Histidinyl-tRNA synthetase (HisRS)-like catalytic core" evidence="11">
    <location>
        <begin position="10"/>
        <end position="316"/>
    </location>
</feature>
<feature type="binding site" evidence="10">
    <location>
        <position position="123"/>
    </location>
    <ligand>
        <name>L-histidine</name>
        <dbReference type="ChEBI" id="CHEBI:57595"/>
    </ligand>
</feature>
<dbReference type="InterPro" id="IPR041715">
    <property type="entry name" value="HisRS-like_core"/>
</dbReference>
<dbReference type="GO" id="GO:0004821">
    <property type="term" value="F:histidine-tRNA ligase activity"/>
    <property type="evidence" value="ECO:0007669"/>
    <property type="project" value="TreeGrafter"/>
</dbReference>
<evidence type="ECO:0000313" key="13">
    <source>
        <dbReference type="Proteomes" id="UP000305539"/>
    </source>
</evidence>
<dbReference type="PANTHER" id="PTHR43707">
    <property type="entry name" value="HISTIDYL-TRNA SYNTHETASE"/>
    <property type="match status" value="1"/>
</dbReference>
<evidence type="ECO:0000256" key="7">
    <source>
        <dbReference type="ARBA" id="ARBA00023102"/>
    </source>
</evidence>
<comment type="subcellular location">
    <subcellularLocation>
        <location evidence="1 9">Cytoplasm</location>
    </subcellularLocation>
</comment>
<dbReference type="UniPathway" id="UPA00031">
    <property type="reaction ID" value="UER00006"/>
</dbReference>
<dbReference type="RefSeq" id="WP_136893572.1">
    <property type="nucleotide sequence ID" value="NZ_SWJE01000004.1"/>
</dbReference>
<comment type="similarity">
    <text evidence="3 9">Belongs to the class-II aminoacyl-tRNA synthetase family. HisZ subfamily.</text>
</comment>
<dbReference type="HAMAP" id="MF_00125">
    <property type="entry name" value="HisZ"/>
    <property type="match status" value="1"/>
</dbReference>
<keyword evidence="12" id="KW-0328">Glycosyltransferase</keyword>
<evidence type="ECO:0000256" key="1">
    <source>
        <dbReference type="ARBA" id="ARBA00004496"/>
    </source>
</evidence>
<dbReference type="InterPro" id="IPR004517">
    <property type="entry name" value="HisZ"/>
</dbReference>
<dbReference type="NCBIfam" id="TIGR00443">
    <property type="entry name" value="hisZ_biosyn_reg"/>
    <property type="match status" value="1"/>
</dbReference>
<proteinExistence type="inferred from homology"/>
<evidence type="ECO:0000256" key="10">
    <source>
        <dbReference type="PIRSR" id="PIRSR001549-1"/>
    </source>
</evidence>
<feature type="binding site" evidence="10">
    <location>
        <begin position="80"/>
        <end position="82"/>
    </location>
    <ligand>
        <name>L-histidine</name>
        <dbReference type="ChEBI" id="CHEBI:57595"/>
    </ligand>
</feature>
<evidence type="ECO:0000256" key="9">
    <source>
        <dbReference type="HAMAP-Rule" id="MF_00125"/>
    </source>
</evidence>
<evidence type="ECO:0000256" key="5">
    <source>
        <dbReference type="ARBA" id="ARBA00020397"/>
    </source>
</evidence>
<keyword evidence="9" id="KW-0028">Amino-acid biosynthesis</keyword>
<dbReference type="OrthoDB" id="9769617at2"/>
<evidence type="ECO:0000259" key="11">
    <source>
        <dbReference type="Pfam" id="PF13393"/>
    </source>
</evidence>
<keyword evidence="6 9" id="KW-0963">Cytoplasm</keyword>
<feature type="binding site" evidence="10">
    <location>
        <position position="127"/>
    </location>
    <ligand>
        <name>L-histidine</name>
        <dbReference type="ChEBI" id="CHEBI:57595"/>
    </ligand>
</feature>
<keyword evidence="12" id="KW-0808">Transferase</keyword>
<dbReference type="GO" id="GO:0016757">
    <property type="term" value="F:glycosyltransferase activity"/>
    <property type="evidence" value="ECO:0007669"/>
    <property type="project" value="UniProtKB-KW"/>
</dbReference>
<dbReference type="EMBL" id="SWJE01000004">
    <property type="protein sequence ID" value="TKC90243.1"/>
    <property type="molecule type" value="Genomic_DNA"/>
</dbReference>
<keyword evidence="7 9" id="KW-0368">Histidine biosynthesis</keyword>
<evidence type="ECO:0000256" key="8">
    <source>
        <dbReference type="ARBA" id="ARBA00025246"/>
    </source>
</evidence>
<comment type="pathway">
    <text evidence="2 9">Amino-acid biosynthesis; L-histidine biosynthesis; L-histidine from 5-phospho-alpha-D-ribose 1-diphosphate: step 1/9.</text>
</comment>
<protein>
    <recommendedName>
        <fullName evidence="5 9">ATP phosphoribosyltransferase regulatory subunit</fullName>
    </recommendedName>
</protein>
<evidence type="ECO:0000256" key="3">
    <source>
        <dbReference type="ARBA" id="ARBA00005539"/>
    </source>
</evidence>
<dbReference type="Pfam" id="PF13393">
    <property type="entry name" value="tRNA-synt_His"/>
    <property type="match status" value="1"/>
</dbReference>
<dbReference type="Gene3D" id="3.30.930.10">
    <property type="entry name" value="Bira Bifunctional Protein, Domain 2"/>
    <property type="match status" value="1"/>
</dbReference>
<gene>
    <name evidence="9" type="primary">hisZ</name>
    <name evidence="12" type="ORF">FAZ69_08850</name>
</gene>
<dbReference type="InterPro" id="IPR045864">
    <property type="entry name" value="aa-tRNA-synth_II/BPL/LPL"/>
</dbReference>
<dbReference type="PIRSF" id="PIRSF001549">
    <property type="entry name" value="His-tRNA_synth"/>
    <property type="match status" value="1"/>
</dbReference>
<organism evidence="12 13">
    <name type="scientific">Trinickia terrae</name>
    <dbReference type="NCBI Taxonomy" id="2571161"/>
    <lineage>
        <taxon>Bacteria</taxon>
        <taxon>Pseudomonadati</taxon>
        <taxon>Pseudomonadota</taxon>
        <taxon>Betaproteobacteria</taxon>
        <taxon>Burkholderiales</taxon>
        <taxon>Burkholderiaceae</taxon>
        <taxon>Trinickia</taxon>
    </lineage>
</organism>
<evidence type="ECO:0000256" key="2">
    <source>
        <dbReference type="ARBA" id="ARBA00004667"/>
    </source>
</evidence>
<dbReference type="InterPro" id="IPR004516">
    <property type="entry name" value="HisRS/HisZ"/>
</dbReference>
<comment type="caution">
    <text evidence="12">The sequence shown here is derived from an EMBL/GenBank/DDBJ whole genome shotgun (WGS) entry which is preliminary data.</text>
</comment>
<dbReference type="GO" id="GO:0006427">
    <property type="term" value="P:histidyl-tRNA aminoacylation"/>
    <property type="evidence" value="ECO:0007669"/>
    <property type="project" value="TreeGrafter"/>
</dbReference>
<dbReference type="CDD" id="cd00773">
    <property type="entry name" value="HisRS-like_core"/>
    <property type="match status" value="1"/>
</dbReference>
<keyword evidence="13" id="KW-1185">Reference proteome</keyword>
<feature type="binding site" evidence="10">
    <location>
        <position position="266"/>
    </location>
    <ligand>
        <name>L-histidine</name>
        <dbReference type="ChEBI" id="CHEBI:57595"/>
    </ligand>
</feature>
<dbReference type="NCBIfam" id="NF009086">
    <property type="entry name" value="PRK12421.1"/>
    <property type="match status" value="1"/>
</dbReference>
<evidence type="ECO:0000313" key="12">
    <source>
        <dbReference type="EMBL" id="TKC90243.1"/>
    </source>
</evidence>
<name>A0A4U1I9R9_9BURK</name>
<dbReference type="Proteomes" id="UP000305539">
    <property type="component" value="Unassembled WGS sequence"/>
</dbReference>
<dbReference type="SUPFAM" id="SSF55681">
    <property type="entry name" value="Class II aaRS and biotin synthetases"/>
    <property type="match status" value="1"/>
</dbReference>
<sequence length="385" mass="41822">MSTWLLPENIADVLPSEARKIEELRRALLDRFRAYGYEMVMPPLLEYLESLLTSGGNDLNLRTFKLVDQLSGRTLGLRADTTPQVARIDAHLLNRQGVTRLCYAGNVLHTRPRGLYATREQIQVGAEIYGHAGLEADLEIQQLTLDVLRLCGLAKIRLDLCHAGVLSAIFAQDAAAAAMGEALYEALAGKDVARLSELTLGLSDVAREALRVLPALYGDASVLAIARQRLPNLPEIASALDDLEFLAAQAAQVDGAEVTIDLADLRGYAYHSGVMFSAYVDGVPNAVARGGRYDHVGQAYGRARPATGFSLDLREVARISPIEARSSAILAPWKHDDALRASVALLRDAGEVVIQALPGHDHALDEFACDRVLVERNGAWVVESR</sequence>
<dbReference type="GO" id="GO:0005737">
    <property type="term" value="C:cytoplasm"/>
    <property type="evidence" value="ECO:0007669"/>
    <property type="project" value="UniProtKB-SubCell"/>
</dbReference>
<evidence type="ECO:0000256" key="4">
    <source>
        <dbReference type="ARBA" id="ARBA00011496"/>
    </source>
</evidence>
<accession>A0A4U1I9R9</accession>
<comment type="function">
    <text evidence="8 9">Required for the first step of histidine biosynthesis. May allow the feedback regulation of ATP phosphoribosyltransferase activity by histidine.</text>
</comment>
<dbReference type="PANTHER" id="PTHR43707:SF1">
    <property type="entry name" value="HISTIDINE--TRNA LIGASE, MITOCHONDRIAL-RELATED"/>
    <property type="match status" value="1"/>
</dbReference>
<dbReference type="AlphaFoldDB" id="A0A4U1I9R9"/>
<evidence type="ECO:0000256" key="6">
    <source>
        <dbReference type="ARBA" id="ARBA00022490"/>
    </source>
</evidence>
<dbReference type="GO" id="GO:0000105">
    <property type="term" value="P:L-histidine biosynthetic process"/>
    <property type="evidence" value="ECO:0007669"/>
    <property type="project" value="UniProtKB-UniRule"/>
</dbReference>